<dbReference type="InterPro" id="IPR009019">
    <property type="entry name" value="KH_sf_prok-type"/>
</dbReference>
<dbReference type="InterPro" id="IPR018280">
    <property type="entry name" value="Ribosomal_uS3_CS"/>
</dbReference>
<dbReference type="Proteomes" id="UP000030134">
    <property type="component" value="Unassembled WGS sequence"/>
</dbReference>
<reference evidence="12 13" key="1">
    <citation type="submission" date="2014-08" db="EMBL/GenBank/DDBJ databases">
        <title>Porphyromonas gingivicanis strain:COT-022_OH1391 Genome sequencing.</title>
        <authorList>
            <person name="Wallis C."/>
            <person name="Deusch O."/>
            <person name="O'Flynn C."/>
            <person name="Davis I."/>
            <person name="Jospin G."/>
            <person name="Darling A.E."/>
            <person name="Coil D.A."/>
            <person name="Alexiev A."/>
            <person name="Horsfall A."/>
            <person name="Kirkwood N."/>
            <person name="Harris S."/>
            <person name="Eisen J.A."/>
        </authorList>
    </citation>
    <scope>NUCLEOTIDE SEQUENCE [LARGE SCALE GENOMIC DNA]</scope>
    <source>
        <strain evidence="13">COT-022 OH1391</strain>
    </source>
</reference>
<name>A0A0A2G9U0_9PORP</name>
<feature type="region of interest" description="Disordered" evidence="10">
    <location>
        <begin position="213"/>
        <end position="246"/>
    </location>
</feature>
<dbReference type="InterPro" id="IPR001351">
    <property type="entry name" value="Ribosomal_uS3_C"/>
</dbReference>
<dbReference type="CDD" id="cd02412">
    <property type="entry name" value="KH-II_30S_S3"/>
    <property type="match status" value="1"/>
</dbReference>
<dbReference type="Pfam" id="PF07650">
    <property type="entry name" value="KH_2"/>
    <property type="match status" value="1"/>
</dbReference>
<evidence type="ECO:0000259" key="11">
    <source>
        <dbReference type="PROSITE" id="PS50823"/>
    </source>
</evidence>
<keyword evidence="5 8" id="KW-0687">Ribonucleoprotein</keyword>
<evidence type="ECO:0000256" key="6">
    <source>
        <dbReference type="ARBA" id="ARBA00024998"/>
    </source>
</evidence>
<dbReference type="FunFam" id="3.30.1140.32:FF:000007">
    <property type="entry name" value="30S ribosomal protein S3"/>
    <property type="match status" value="1"/>
</dbReference>
<dbReference type="PANTHER" id="PTHR11760">
    <property type="entry name" value="30S/40S RIBOSOMAL PROTEIN S3"/>
    <property type="match status" value="1"/>
</dbReference>
<dbReference type="EMBL" id="JQZW01000015">
    <property type="protein sequence ID" value="KGN97229.1"/>
    <property type="molecule type" value="Genomic_DNA"/>
</dbReference>
<dbReference type="GO" id="GO:0022627">
    <property type="term" value="C:cytosolic small ribosomal subunit"/>
    <property type="evidence" value="ECO:0007669"/>
    <property type="project" value="TreeGrafter"/>
</dbReference>
<dbReference type="InterPro" id="IPR057258">
    <property type="entry name" value="Ribosomal_uS3"/>
</dbReference>
<dbReference type="Gene3D" id="3.30.1140.32">
    <property type="entry name" value="Ribosomal protein S3, C-terminal domain"/>
    <property type="match status" value="1"/>
</dbReference>
<dbReference type="NCBIfam" id="TIGR01009">
    <property type="entry name" value="rpsC_bact"/>
    <property type="match status" value="1"/>
</dbReference>
<keyword evidence="2 8" id="KW-0699">rRNA-binding</keyword>
<comment type="function">
    <text evidence="6 8">Binds the lower part of the 30S subunit head. Binds mRNA in the 70S ribosome, positioning it for translation.</text>
</comment>
<dbReference type="PANTHER" id="PTHR11760:SF19">
    <property type="entry name" value="SMALL RIBOSOMAL SUBUNIT PROTEIN US3C"/>
    <property type="match status" value="1"/>
</dbReference>
<evidence type="ECO:0000256" key="7">
    <source>
        <dbReference type="ARBA" id="ARBA00035257"/>
    </source>
</evidence>
<dbReference type="FunFam" id="3.30.300.20:FF:000001">
    <property type="entry name" value="30S ribosomal protein S3"/>
    <property type="match status" value="1"/>
</dbReference>
<evidence type="ECO:0000256" key="5">
    <source>
        <dbReference type="ARBA" id="ARBA00023274"/>
    </source>
</evidence>
<dbReference type="RefSeq" id="WP_025843205.1">
    <property type="nucleotide sequence ID" value="NZ_JQZW01000015.1"/>
</dbReference>
<evidence type="ECO:0000313" key="13">
    <source>
        <dbReference type="Proteomes" id="UP000030134"/>
    </source>
</evidence>
<dbReference type="SUPFAM" id="SSF54821">
    <property type="entry name" value="Ribosomal protein S3 C-terminal domain"/>
    <property type="match status" value="1"/>
</dbReference>
<dbReference type="GO" id="GO:0006412">
    <property type="term" value="P:translation"/>
    <property type="evidence" value="ECO:0007669"/>
    <property type="project" value="UniProtKB-UniRule"/>
</dbReference>
<dbReference type="HAMAP" id="MF_01309_B">
    <property type="entry name" value="Ribosomal_uS3_B"/>
    <property type="match status" value="1"/>
</dbReference>
<feature type="compositionally biased region" description="Polar residues" evidence="10">
    <location>
        <begin position="215"/>
        <end position="224"/>
    </location>
</feature>
<keyword evidence="4 8" id="KW-0689">Ribosomal protein</keyword>
<proteinExistence type="inferred from homology"/>
<organism evidence="12 13">
    <name type="scientific">Porphyromonas gingivicanis</name>
    <dbReference type="NCBI Taxonomy" id="266762"/>
    <lineage>
        <taxon>Bacteria</taxon>
        <taxon>Pseudomonadati</taxon>
        <taxon>Bacteroidota</taxon>
        <taxon>Bacteroidia</taxon>
        <taxon>Bacteroidales</taxon>
        <taxon>Porphyromonadaceae</taxon>
        <taxon>Porphyromonas</taxon>
    </lineage>
</organism>
<dbReference type="PROSITE" id="PS00548">
    <property type="entry name" value="RIBOSOMAL_S3"/>
    <property type="match status" value="1"/>
</dbReference>
<accession>A0A0A2G9U0</accession>
<evidence type="ECO:0000256" key="10">
    <source>
        <dbReference type="SAM" id="MobiDB-lite"/>
    </source>
</evidence>
<evidence type="ECO:0000256" key="4">
    <source>
        <dbReference type="ARBA" id="ARBA00022980"/>
    </source>
</evidence>
<dbReference type="Gene3D" id="3.30.300.20">
    <property type="match status" value="1"/>
</dbReference>
<comment type="similarity">
    <text evidence="1 8 9">Belongs to the universal ribosomal protein uS3 family.</text>
</comment>
<evidence type="ECO:0000256" key="9">
    <source>
        <dbReference type="RuleBase" id="RU003624"/>
    </source>
</evidence>
<dbReference type="Pfam" id="PF00189">
    <property type="entry name" value="Ribosomal_S3_C"/>
    <property type="match status" value="1"/>
</dbReference>
<comment type="subunit">
    <text evidence="8">Part of the 30S ribosomal subunit. Forms a tight complex with proteins S10 and S14.</text>
</comment>
<protein>
    <recommendedName>
        <fullName evidence="7 8">Small ribosomal subunit protein uS3</fullName>
    </recommendedName>
</protein>
<feature type="domain" description="KH type-2" evidence="11">
    <location>
        <begin position="38"/>
        <end position="106"/>
    </location>
</feature>
<dbReference type="STRING" id="266762.HQ36_07705"/>
<evidence type="ECO:0000313" key="12">
    <source>
        <dbReference type="EMBL" id="KGN97229.1"/>
    </source>
</evidence>
<dbReference type="AlphaFoldDB" id="A0A0A2G9U0"/>
<dbReference type="PROSITE" id="PS50823">
    <property type="entry name" value="KH_TYPE_2"/>
    <property type="match status" value="1"/>
</dbReference>
<keyword evidence="3 8" id="KW-0694">RNA-binding</keyword>
<feature type="compositionally biased region" description="Basic residues" evidence="10">
    <location>
        <begin position="235"/>
        <end position="246"/>
    </location>
</feature>
<dbReference type="InterPro" id="IPR015946">
    <property type="entry name" value="KH_dom-like_a/b"/>
</dbReference>
<dbReference type="InterPro" id="IPR005704">
    <property type="entry name" value="Ribosomal_uS3_bac-typ"/>
</dbReference>
<keyword evidence="13" id="KW-1185">Reference proteome</keyword>
<dbReference type="InterPro" id="IPR036419">
    <property type="entry name" value="Ribosomal_S3_C_sf"/>
</dbReference>
<evidence type="ECO:0000256" key="3">
    <source>
        <dbReference type="ARBA" id="ARBA00022884"/>
    </source>
</evidence>
<dbReference type="eggNOG" id="COG0092">
    <property type="taxonomic scope" value="Bacteria"/>
</dbReference>
<dbReference type="OrthoDB" id="9806396at2"/>
<dbReference type="InterPro" id="IPR004044">
    <property type="entry name" value="KH_dom_type_2"/>
</dbReference>
<sequence>MGQKINPIANRLGYIRGWDSNWYGGKNYGPTLLEDSQIRKYLNARHAKAGISRIVIERALRLVTVTICTARPGLIIGKGGQEVDKLKEELKNLTGKDVQIYIYEIRRPEVDAVLVASNIARQLEGNVAYRRAVKMAVSSAMRSGAEGIKVLLSGRLNGAEMARAEMFKEGRTPLHTLRADIDYAHDEALTKVGMIGVKVWIMKGEVYEKRDLAPNFSQGAQNNQRRNDSFQRGNDRRRRNNRKNNR</sequence>
<gene>
    <name evidence="8" type="primary">rpsC</name>
    <name evidence="12" type="ORF">HQ36_07705</name>
</gene>
<dbReference type="GO" id="GO:0019843">
    <property type="term" value="F:rRNA binding"/>
    <property type="evidence" value="ECO:0007669"/>
    <property type="project" value="UniProtKB-UniRule"/>
</dbReference>
<evidence type="ECO:0000256" key="1">
    <source>
        <dbReference type="ARBA" id="ARBA00010761"/>
    </source>
</evidence>
<dbReference type="GO" id="GO:0003729">
    <property type="term" value="F:mRNA binding"/>
    <property type="evidence" value="ECO:0007669"/>
    <property type="project" value="UniProtKB-UniRule"/>
</dbReference>
<evidence type="ECO:0000256" key="2">
    <source>
        <dbReference type="ARBA" id="ARBA00022730"/>
    </source>
</evidence>
<dbReference type="SUPFAM" id="SSF54814">
    <property type="entry name" value="Prokaryotic type KH domain (KH-domain type II)"/>
    <property type="match status" value="1"/>
</dbReference>
<dbReference type="GO" id="GO:0003735">
    <property type="term" value="F:structural constituent of ribosome"/>
    <property type="evidence" value="ECO:0007669"/>
    <property type="project" value="InterPro"/>
</dbReference>
<comment type="caution">
    <text evidence="12">The sequence shown here is derived from an EMBL/GenBank/DDBJ whole genome shotgun (WGS) entry which is preliminary data.</text>
</comment>
<evidence type="ECO:0000256" key="8">
    <source>
        <dbReference type="HAMAP-Rule" id="MF_01309"/>
    </source>
</evidence>